<proteinExistence type="predicted"/>
<evidence type="ECO:0008006" key="3">
    <source>
        <dbReference type="Google" id="ProtNLM"/>
    </source>
</evidence>
<comment type="caution">
    <text evidence="1">The sequence shown here is derived from an EMBL/GenBank/DDBJ whole genome shotgun (WGS) entry which is preliminary data.</text>
</comment>
<dbReference type="Proteomes" id="UP001589610">
    <property type="component" value="Unassembled WGS sequence"/>
</dbReference>
<dbReference type="RefSeq" id="WP_344747222.1">
    <property type="nucleotide sequence ID" value="NZ_BAAAWW010000121.1"/>
</dbReference>
<name>A0ABV5TQJ4_9ACTN</name>
<evidence type="ECO:0000313" key="1">
    <source>
        <dbReference type="EMBL" id="MFB9681395.1"/>
    </source>
</evidence>
<reference evidence="1 2" key="1">
    <citation type="submission" date="2024-09" db="EMBL/GenBank/DDBJ databases">
        <authorList>
            <person name="Sun Q."/>
            <person name="Mori K."/>
        </authorList>
    </citation>
    <scope>NUCLEOTIDE SEQUENCE [LARGE SCALE GENOMIC DNA]</scope>
    <source>
        <strain evidence="1 2">JCM 3028</strain>
    </source>
</reference>
<protein>
    <recommendedName>
        <fullName evidence="3">Fibronectin type-III domain-containing protein</fullName>
    </recommendedName>
</protein>
<gene>
    <name evidence="1" type="ORF">ACFFRH_38455</name>
</gene>
<accession>A0ABV5TQJ4</accession>
<evidence type="ECO:0000313" key="2">
    <source>
        <dbReference type="Proteomes" id="UP001589610"/>
    </source>
</evidence>
<sequence>MLQRVGQRLGHHEVRGGLDKVLFRYDPGTQWDLSGRATRATTGTLVPGRTYVFKVKGSWSGGITGSRYRMRASAPAFRPGVKARAGGPLGPSVP</sequence>
<keyword evidence="2" id="KW-1185">Reference proteome</keyword>
<dbReference type="EMBL" id="JBHMBS010000032">
    <property type="protein sequence ID" value="MFB9681395.1"/>
    <property type="molecule type" value="Genomic_DNA"/>
</dbReference>
<organism evidence="1 2">
    <name type="scientific">Streptosporangium vulgare</name>
    <dbReference type="NCBI Taxonomy" id="46190"/>
    <lineage>
        <taxon>Bacteria</taxon>
        <taxon>Bacillati</taxon>
        <taxon>Actinomycetota</taxon>
        <taxon>Actinomycetes</taxon>
        <taxon>Streptosporangiales</taxon>
        <taxon>Streptosporangiaceae</taxon>
        <taxon>Streptosporangium</taxon>
    </lineage>
</organism>